<dbReference type="InterPro" id="IPR014922">
    <property type="entry name" value="YdhG-like"/>
</dbReference>
<accession>A0A7D4UHL3</accession>
<dbReference type="AlphaFoldDB" id="A0A7D4UHL3"/>
<evidence type="ECO:0000259" key="1">
    <source>
        <dbReference type="Pfam" id="PF08818"/>
    </source>
</evidence>
<dbReference type="Gene3D" id="3.90.1150.200">
    <property type="match status" value="1"/>
</dbReference>
<dbReference type="Proteomes" id="UP000502498">
    <property type="component" value="Chromosome"/>
</dbReference>
<feature type="domain" description="YdhG-like" evidence="1">
    <location>
        <begin position="18"/>
        <end position="108"/>
    </location>
</feature>
<proteinExistence type="predicted"/>
<dbReference type="Pfam" id="PF08818">
    <property type="entry name" value="DUF1801"/>
    <property type="match status" value="1"/>
</dbReference>
<protein>
    <submittedName>
        <fullName evidence="2">DUF1801 domain-containing protein</fullName>
    </submittedName>
</protein>
<evidence type="ECO:0000313" key="2">
    <source>
        <dbReference type="EMBL" id="QKJ18648.1"/>
    </source>
</evidence>
<sequence length="123" mass="13760">MGTVDDYLATLDEDDRVVISHVFDVAREHVPGTEQGTSYGMPALLYRGKALIAVMRTRKHIGLYPFSGLVPEKVAASLEGFEHDKGTIRFQPEKPLPDDTVRMILDARVAEIGDPSLRRRPRD</sequence>
<gene>
    <name evidence="2" type="ORF">HQM25_04105</name>
</gene>
<organism evidence="2 3">
    <name type="scientific">Microbacterium hominis</name>
    <dbReference type="NCBI Taxonomy" id="162426"/>
    <lineage>
        <taxon>Bacteria</taxon>
        <taxon>Bacillati</taxon>
        <taxon>Actinomycetota</taxon>
        <taxon>Actinomycetes</taxon>
        <taxon>Micrococcales</taxon>
        <taxon>Microbacteriaceae</taxon>
        <taxon>Microbacterium</taxon>
    </lineage>
</organism>
<dbReference type="RefSeq" id="WP_172989089.1">
    <property type="nucleotide sequence ID" value="NZ_CP054038.1"/>
</dbReference>
<evidence type="ECO:0000313" key="3">
    <source>
        <dbReference type="Proteomes" id="UP000502498"/>
    </source>
</evidence>
<name>A0A7D4UHL3_9MICO</name>
<dbReference type="SUPFAM" id="SSF159888">
    <property type="entry name" value="YdhG-like"/>
    <property type="match status" value="1"/>
</dbReference>
<dbReference type="EMBL" id="CP054038">
    <property type="protein sequence ID" value="QKJ18648.1"/>
    <property type="molecule type" value="Genomic_DNA"/>
</dbReference>
<reference evidence="2 3" key="1">
    <citation type="submission" date="2020-05" db="EMBL/GenBank/DDBJ databases">
        <title>Strain PA2F3 complete genome.</title>
        <authorList>
            <person name="Kim Y.-S."/>
            <person name="Kim S.-J."/>
            <person name="Jung H.-k."/>
            <person name="Kim S.-E."/>
            <person name="Kim K.-H."/>
        </authorList>
    </citation>
    <scope>NUCLEOTIDE SEQUENCE [LARGE SCALE GENOMIC DNA]</scope>
    <source>
        <strain evidence="2 3">PA2F3</strain>
    </source>
</reference>